<dbReference type="GO" id="GO:0006094">
    <property type="term" value="P:gluconeogenesis"/>
    <property type="evidence" value="ECO:0007669"/>
    <property type="project" value="UniProtKB-KW"/>
</dbReference>
<dbReference type="GO" id="GO:0006096">
    <property type="term" value="P:glycolytic process"/>
    <property type="evidence" value="ECO:0007669"/>
    <property type="project" value="UniProtKB-KW"/>
</dbReference>
<keyword evidence="2" id="KW-0324">Glycolysis</keyword>
<protein>
    <recommendedName>
        <fullName evidence="6">Glucose-6-phosphate isomerase</fullName>
    </recommendedName>
</protein>
<dbReference type="GO" id="GO:0051156">
    <property type="term" value="P:glucose 6-phosphate metabolic process"/>
    <property type="evidence" value="ECO:0007669"/>
    <property type="project" value="TreeGrafter"/>
</dbReference>
<keyword evidence="3" id="KW-0413">Isomerase</keyword>
<dbReference type="PANTHER" id="PTHR11469">
    <property type="entry name" value="GLUCOSE-6-PHOSPHATE ISOMERASE"/>
    <property type="match status" value="1"/>
</dbReference>
<dbReference type="PROSITE" id="PS51463">
    <property type="entry name" value="P_GLUCOSE_ISOMERASE_3"/>
    <property type="match status" value="1"/>
</dbReference>
<dbReference type="Pfam" id="PF00342">
    <property type="entry name" value="PGI"/>
    <property type="match status" value="1"/>
</dbReference>
<dbReference type="Gene3D" id="3.40.50.10490">
    <property type="entry name" value="Glucose-6-phosphate isomerase like protein, domain 1"/>
    <property type="match status" value="1"/>
</dbReference>
<dbReference type="PANTHER" id="PTHR11469:SF1">
    <property type="entry name" value="GLUCOSE-6-PHOSPHATE ISOMERASE"/>
    <property type="match status" value="1"/>
</dbReference>
<keyword evidence="5" id="KW-1185">Reference proteome</keyword>
<dbReference type="GO" id="GO:0048029">
    <property type="term" value="F:monosaccharide binding"/>
    <property type="evidence" value="ECO:0007669"/>
    <property type="project" value="TreeGrafter"/>
</dbReference>
<evidence type="ECO:0000256" key="3">
    <source>
        <dbReference type="ARBA" id="ARBA00023235"/>
    </source>
</evidence>
<dbReference type="GO" id="GO:0097367">
    <property type="term" value="F:carbohydrate derivative binding"/>
    <property type="evidence" value="ECO:0007669"/>
    <property type="project" value="InterPro"/>
</dbReference>
<reference evidence="4" key="2">
    <citation type="submission" date="2021-01" db="UniProtKB">
        <authorList>
            <consortium name="EnsemblPlants"/>
        </authorList>
    </citation>
    <scope>IDENTIFICATION</scope>
</reference>
<dbReference type="Proteomes" id="UP000594261">
    <property type="component" value="Chromosome 5"/>
</dbReference>
<proteinExistence type="predicted"/>
<dbReference type="Gramene" id="QL05p059246:mrna">
    <property type="protein sequence ID" value="QL05p059246:mrna"/>
    <property type="gene ID" value="QL05p059246"/>
</dbReference>
<dbReference type="EnsemblPlants" id="QL05p059246:mrna">
    <property type="protein sequence ID" value="QL05p059246:mrna"/>
    <property type="gene ID" value="QL05p059246"/>
</dbReference>
<dbReference type="OMA" id="MVPEVWS"/>
<dbReference type="GO" id="GO:0004347">
    <property type="term" value="F:glucose-6-phosphate isomerase activity"/>
    <property type="evidence" value="ECO:0007669"/>
    <property type="project" value="InterPro"/>
</dbReference>
<evidence type="ECO:0000256" key="1">
    <source>
        <dbReference type="ARBA" id="ARBA00022432"/>
    </source>
</evidence>
<dbReference type="SUPFAM" id="SSF53697">
    <property type="entry name" value="SIS domain"/>
    <property type="match status" value="1"/>
</dbReference>
<evidence type="ECO:0000313" key="5">
    <source>
        <dbReference type="Proteomes" id="UP000594261"/>
    </source>
</evidence>
<dbReference type="InParanoid" id="A0A7N2LRQ5"/>
<dbReference type="AlphaFoldDB" id="A0A7N2LRQ5"/>
<evidence type="ECO:0008006" key="6">
    <source>
        <dbReference type="Google" id="ProtNLM"/>
    </source>
</evidence>
<evidence type="ECO:0000313" key="4">
    <source>
        <dbReference type="EnsemblPlants" id="QL05p059246:mrna"/>
    </source>
</evidence>
<name>A0A7N2LRQ5_QUELO</name>
<dbReference type="InterPro" id="IPR001672">
    <property type="entry name" value="G6P_Isomerase"/>
</dbReference>
<reference evidence="4 5" key="1">
    <citation type="journal article" date="2016" name="G3 (Bethesda)">
        <title>First Draft Assembly and Annotation of the Genome of a California Endemic Oak Quercus lobata Nee (Fagaceae).</title>
        <authorList>
            <person name="Sork V.L."/>
            <person name="Fitz-Gibbon S.T."/>
            <person name="Puiu D."/>
            <person name="Crepeau M."/>
            <person name="Gugger P.F."/>
            <person name="Sherman R."/>
            <person name="Stevens K."/>
            <person name="Langley C.H."/>
            <person name="Pellegrini M."/>
            <person name="Salzberg S.L."/>
        </authorList>
    </citation>
    <scope>NUCLEOTIDE SEQUENCE [LARGE SCALE GENOMIC DNA]</scope>
    <source>
        <strain evidence="4 5">cv. SW786</strain>
    </source>
</reference>
<dbReference type="GO" id="GO:0005829">
    <property type="term" value="C:cytosol"/>
    <property type="evidence" value="ECO:0007669"/>
    <property type="project" value="TreeGrafter"/>
</dbReference>
<sequence>MVPEVWSVLDKIKDFSERVRSASWVGATGKVLKDVVVVGVGGSFLGPLFVHTAFQTDPKAIKSARGRQLRL</sequence>
<evidence type="ECO:0000256" key="2">
    <source>
        <dbReference type="ARBA" id="ARBA00023152"/>
    </source>
</evidence>
<dbReference type="InterPro" id="IPR046348">
    <property type="entry name" value="SIS_dom_sf"/>
</dbReference>
<dbReference type="EMBL" id="LRBV02000005">
    <property type="status" value="NOT_ANNOTATED_CDS"/>
    <property type="molecule type" value="Genomic_DNA"/>
</dbReference>
<organism evidence="4 5">
    <name type="scientific">Quercus lobata</name>
    <name type="common">Valley oak</name>
    <dbReference type="NCBI Taxonomy" id="97700"/>
    <lineage>
        <taxon>Eukaryota</taxon>
        <taxon>Viridiplantae</taxon>
        <taxon>Streptophyta</taxon>
        <taxon>Embryophyta</taxon>
        <taxon>Tracheophyta</taxon>
        <taxon>Spermatophyta</taxon>
        <taxon>Magnoliopsida</taxon>
        <taxon>eudicotyledons</taxon>
        <taxon>Gunneridae</taxon>
        <taxon>Pentapetalae</taxon>
        <taxon>rosids</taxon>
        <taxon>fabids</taxon>
        <taxon>Fagales</taxon>
        <taxon>Fagaceae</taxon>
        <taxon>Quercus</taxon>
    </lineage>
</organism>
<accession>A0A7N2LRQ5</accession>
<keyword evidence="1" id="KW-0312">Gluconeogenesis</keyword>